<keyword evidence="5 10" id="KW-0949">S-adenosyl-L-methionine</keyword>
<gene>
    <name evidence="11" type="ordered locus">TCELL_0451</name>
</gene>
<evidence type="ECO:0000313" key="12">
    <source>
        <dbReference type="Proteomes" id="UP000005270"/>
    </source>
</evidence>
<evidence type="ECO:0000256" key="4">
    <source>
        <dbReference type="ARBA" id="ARBA00022679"/>
    </source>
</evidence>
<dbReference type="OrthoDB" id="314at2157"/>
<dbReference type="SFLD" id="SFLDS00032">
    <property type="entry name" value="Radical_SAM_3-amino-3-carboxyp"/>
    <property type="match status" value="1"/>
</dbReference>
<keyword evidence="7 10" id="KW-0408">Iron</keyword>
<keyword evidence="6 10" id="KW-0479">Metal-binding</keyword>
<comment type="similarity">
    <text evidence="10">Belongs to the DPH1/DPH2 family.</text>
</comment>
<dbReference type="InParanoid" id="I3TDN8"/>
<dbReference type="NCBIfam" id="TIGR00322">
    <property type="entry name" value="diphth2_R"/>
    <property type="match status" value="1"/>
</dbReference>
<dbReference type="InterPro" id="IPR022428">
    <property type="entry name" value="Dph2_arc"/>
</dbReference>
<dbReference type="RefSeq" id="WP_014737126.1">
    <property type="nucleotide sequence ID" value="NC_017954.1"/>
</dbReference>
<dbReference type="InterPro" id="IPR042264">
    <property type="entry name" value="DPH1/DPH2_2"/>
</dbReference>
<dbReference type="GO" id="GO:0090560">
    <property type="term" value="F:2-(3-amino-3-carboxypropyl)histidine synthase activity"/>
    <property type="evidence" value="ECO:0007669"/>
    <property type="project" value="UniProtKB-UniRule"/>
</dbReference>
<dbReference type="PIRSF" id="PIRSF004967">
    <property type="entry name" value="DPH1"/>
    <property type="match status" value="1"/>
</dbReference>
<name>I3TDN8_THEC1</name>
<comment type="catalytic activity">
    <reaction evidence="9 10">
        <text>L-histidyl-[translation elongation factor 2] + S-adenosyl-L-methionine = 2-[(3S)-amino-3-carboxypropyl]-L-histidyl-[translation elongation factor 2] + S-methyl-5'-thioadenosine + H(+)</text>
        <dbReference type="Rhea" id="RHEA:36783"/>
        <dbReference type="Rhea" id="RHEA-COMP:9748"/>
        <dbReference type="Rhea" id="RHEA-COMP:9749"/>
        <dbReference type="ChEBI" id="CHEBI:15378"/>
        <dbReference type="ChEBI" id="CHEBI:17509"/>
        <dbReference type="ChEBI" id="CHEBI:29979"/>
        <dbReference type="ChEBI" id="CHEBI:59789"/>
        <dbReference type="ChEBI" id="CHEBI:73995"/>
        <dbReference type="EC" id="2.5.1.108"/>
    </reaction>
</comment>
<dbReference type="PANTHER" id="PTHR10762:SF1">
    <property type="entry name" value="2-(3-AMINO-3-CARBOXYPROPYL)HISTIDINE SYNTHASE SUBUNIT 1"/>
    <property type="match status" value="1"/>
</dbReference>
<dbReference type="KEGG" id="thg:TCELL_0451"/>
<dbReference type="EMBL" id="CP003531">
    <property type="protein sequence ID" value="AFK50876.1"/>
    <property type="molecule type" value="Genomic_DNA"/>
</dbReference>
<dbReference type="InterPro" id="IPR016435">
    <property type="entry name" value="DPH1/DPH2"/>
</dbReference>
<dbReference type="InterPro" id="IPR035435">
    <property type="entry name" value="DPH1/DPH2_euk_archaea"/>
</dbReference>
<dbReference type="GeneID" id="13012745"/>
<dbReference type="GO" id="GO:0051539">
    <property type="term" value="F:4 iron, 4 sulfur cluster binding"/>
    <property type="evidence" value="ECO:0007669"/>
    <property type="project" value="UniProtKB-UniRule"/>
</dbReference>
<keyword evidence="12" id="KW-1185">Reference proteome</keyword>
<dbReference type="STRING" id="1184251.TCELL_0451"/>
<evidence type="ECO:0000256" key="2">
    <source>
        <dbReference type="ARBA" id="ARBA00005156"/>
    </source>
</evidence>
<comment type="pathway">
    <text evidence="2 10">Protein modification; peptidyl-diphthamide biosynthesis.</text>
</comment>
<dbReference type="GO" id="GO:0017183">
    <property type="term" value="P:protein histidyl modification to diphthamide"/>
    <property type="evidence" value="ECO:0007669"/>
    <property type="project" value="UniProtKB-UniRule"/>
</dbReference>
<sequence>MKCDTYIVEESLLVEELSSISASRPRVLLQAPDGLKKLYDCLGGFLKKVRDVEVYYSASPSFGACDIPLEEVALLRPDLVVHVGHAKYPLAEVEPPLRVVYVPVYYDVTPRTESLLEIEGLLGSRSWRRVAVVSPLTERLAAQRIADYLSSRGFEIREAWDRPILGCDYRSVIALASSVDGFILVSGGLFHALGAALYTDNLLAYDPYREKVWDPSVEARKLVRGRVYTVIRLRNQPLRRAVVIAGARPGQFRPSVLSMVAKLMEKIGVEYVVTTVSYLTLDRLLTIDETFRPDFIVVTSCPRLPLDDFHDFHKPVLTPGELAMLVWGVEKYVFPW</sequence>
<evidence type="ECO:0000256" key="1">
    <source>
        <dbReference type="ARBA" id="ARBA00001966"/>
    </source>
</evidence>
<dbReference type="NCBIfam" id="TIGR03682">
    <property type="entry name" value="arCOG04112"/>
    <property type="match status" value="1"/>
</dbReference>
<dbReference type="eggNOG" id="arCOG04112">
    <property type="taxonomic scope" value="Archaea"/>
</dbReference>
<dbReference type="EC" id="2.5.1.108" evidence="3 10"/>
<dbReference type="Pfam" id="PF01866">
    <property type="entry name" value="Diphthamide_syn"/>
    <property type="match status" value="1"/>
</dbReference>
<dbReference type="AlphaFoldDB" id="I3TDN8"/>
<keyword evidence="4 10" id="KW-0808">Transferase</keyword>
<evidence type="ECO:0000256" key="8">
    <source>
        <dbReference type="ARBA" id="ARBA00023014"/>
    </source>
</evidence>
<dbReference type="PANTHER" id="PTHR10762">
    <property type="entry name" value="DIPHTHAMIDE BIOSYNTHESIS PROTEIN"/>
    <property type="match status" value="1"/>
</dbReference>
<evidence type="ECO:0000256" key="5">
    <source>
        <dbReference type="ARBA" id="ARBA00022691"/>
    </source>
</evidence>
<proteinExistence type="inferred from homology"/>
<accession>I3TDN8</accession>
<comment type="cofactor">
    <cofactor evidence="1 10">
        <name>[4Fe-4S] cluster</name>
        <dbReference type="ChEBI" id="CHEBI:49883"/>
    </cofactor>
</comment>
<evidence type="ECO:0000256" key="6">
    <source>
        <dbReference type="ARBA" id="ARBA00022723"/>
    </source>
</evidence>
<evidence type="ECO:0000256" key="7">
    <source>
        <dbReference type="ARBA" id="ARBA00023004"/>
    </source>
</evidence>
<dbReference type="InterPro" id="IPR042263">
    <property type="entry name" value="DPH1/DPH2_1"/>
</dbReference>
<dbReference type="GO" id="GO:0046872">
    <property type="term" value="F:metal ion binding"/>
    <property type="evidence" value="ECO:0007669"/>
    <property type="project" value="UniProtKB-KW"/>
</dbReference>
<organism evidence="11 12">
    <name type="scientific">Thermogladius calderae (strain DSM 22663 / VKM B-2946 / 1633)</name>
    <dbReference type="NCBI Taxonomy" id="1184251"/>
    <lineage>
        <taxon>Archaea</taxon>
        <taxon>Thermoproteota</taxon>
        <taxon>Thermoprotei</taxon>
        <taxon>Desulfurococcales</taxon>
        <taxon>Desulfurococcaceae</taxon>
        <taxon>Thermogladius</taxon>
    </lineage>
</organism>
<dbReference type="InterPro" id="IPR042265">
    <property type="entry name" value="DPH1/DPH2_3"/>
</dbReference>
<keyword evidence="10" id="KW-0004">4Fe-4S</keyword>
<keyword evidence="8 10" id="KW-0411">Iron-sulfur</keyword>
<protein>
    <recommendedName>
        <fullName evidence="3 10">2-(3-amino-3-carboxypropyl)histidine synthase</fullName>
        <ecNumber evidence="3 10">2.5.1.108</ecNumber>
    </recommendedName>
</protein>
<evidence type="ECO:0000313" key="11">
    <source>
        <dbReference type="EMBL" id="AFK50876.1"/>
    </source>
</evidence>
<evidence type="ECO:0000256" key="3">
    <source>
        <dbReference type="ARBA" id="ARBA00012221"/>
    </source>
</evidence>
<evidence type="ECO:0000256" key="10">
    <source>
        <dbReference type="PIRNR" id="PIRNR004967"/>
    </source>
</evidence>
<dbReference type="FunCoup" id="I3TDN8">
    <property type="interactions" value="111"/>
</dbReference>
<dbReference type="Proteomes" id="UP000005270">
    <property type="component" value="Chromosome"/>
</dbReference>
<dbReference type="Gene3D" id="3.40.50.11850">
    <property type="entry name" value="Diphthamide synthesis DPH1/DPH2 domain 2"/>
    <property type="match status" value="1"/>
</dbReference>
<dbReference type="Gene3D" id="3.40.50.11840">
    <property type="entry name" value="Diphthamide synthesis DPH1/DPH2 domain 1"/>
    <property type="match status" value="1"/>
</dbReference>
<dbReference type="UniPathway" id="UPA00559"/>
<dbReference type="Gene3D" id="3.40.50.11860">
    <property type="entry name" value="Diphthamide synthesis DPH1/DPH2 domain 3"/>
    <property type="match status" value="1"/>
</dbReference>
<dbReference type="HOGENOM" id="CLU_037146_0_0_2"/>
<evidence type="ECO:0000256" key="9">
    <source>
        <dbReference type="ARBA" id="ARBA00048403"/>
    </source>
</evidence>
<comment type="function">
    <text evidence="10">Catalyzes the first step of diphthamide biosynthesis, i.e. the transfer of the 3-amino-3-carboxypropyl group from S-adenosyl-L-methionine (SAM) to the C2 position of the imidazole ring of the target histidine residue in translation elongation factor 2 (EF-2).</text>
</comment>
<reference evidence="11 12" key="1">
    <citation type="journal article" date="2012" name="J. Bacteriol.">
        <title>Complete genome sequence of the hyperthermophilic cellulolytic Crenarchaeon 'Thermogladius cellulolyticus' 1633.</title>
        <authorList>
            <person name="Mardanov A.V."/>
            <person name="Kochetkova T.V."/>
            <person name="Beletsky A.V."/>
            <person name="Bonch-Osmolovskaya E.A."/>
            <person name="Ravin N.V."/>
            <person name="Skryabin K.G."/>
        </authorList>
    </citation>
    <scope>NUCLEOTIDE SEQUENCE [LARGE SCALE GENOMIC DNA]</scope>
    <source>
        <strain evidence="12">DSM 22663 / VKM B-2946 / 1633</strain>
    </source>
</reference>